<keyword evidence="3 7" id="KW-0812">Transmembrane</keyword>
<dbReference type="PANTHER" id="PTHR35578:SF6">
    <property type="entry name" value="PROLINE-RICH TRANSMEMBRANE PROTEIN 4"/>
    <property type="match status" value="1"/>
</dbReference>
<evidence type="ECO:0000313" key="9">
    <source>
        <dbReference type="EMBL" id="JAS06843.1"/>
    </source>
</evidence>
<dbReference type="PANTHER" id="PTHR35578">
    <property type="entry name" value="PROLINE-RICH TRANSMEMBRANE PROTEIN 4-RELATED"/>
    <property type="match status" value="1"/>
</dbReference>
<feature type="transmembrane region" description="Helical" evidence="7">
    <location>
        <begin position="85"/>
        <end position="106"/>
    </location>
</feature>
<evidence type="ECO:0000256" key="5">
    <source>
        <dbReference type="ARBA" id="ARBA00022989"/>
    </source>
</evidence>
<evidence type="ECO:0000256" key="3">
    <source>
        <dbReference type="ARBA" id="ARBA00022692"/>
    </source>
</evidence>
<reference evidence="9" key="1">
    <citation type="submission" date="2015-12" db="EMBL/GenBank/DDBJ databases">
        <title>De novo transcriptome assembly of four potential Pierce s Disease insect vectors from Arizona vineyards.</title>
        <authorList>
            <person name="Tassone E.E."/>
        </authorList>
    </citation>
    <scope>NUCLEOTIDE SEQUENCE</scope>
</reference>
<dbReference type="Pfam" id="PF25987">
    <property type="entry name" value="PRRT3"/>
    <property type="match status" value="1"/>
</dbReference>
<feature type="non-terminal residue" evidence="9">
    <location>
        <position position="167"/>
    </location>
</feature>
<feature type="domain" description="Proline-rich transmembrane protein 3/4" evidence="8">
    <location>
        <begin position="67"/>
        <end position="163"/>
    </location>
</feature>
<sequence length="167" mass="19249">MYLKYLLFKTKFSFKRKKEKVEDIEEITAETTLLSQQEDLDNNLTLQVILNHIAYVNRAAQHSESALGPTPEHPTPASRKKQVAVVLRVTYTTAVLGLFLCVLELIRLYNPYVSGIVSSSSEITVWPWFCYHTICRSIELVMGCAMADITKQPVSRHHQYMNHQYTR</sequence>
<keyword evidence="5 7" id="KW-1133">Transmembrane helix</keyword>
<keyword evidence="2" id="KW-0597">Phosphoprotein</keyword>
<dbReference type="InterPro" id="IPR052836">
    <property type="entry name" value="PRRT_domain-containing"/>
</dbReference>
<organism evidence="9">
    <name type="scientific">Clastoptera arizonana</name>
    <name type="common">Arizona spittle bug</name>
    <dbReference type="NCBI Taxonomy" id="38151"/>
    <lineage>
        <taxon>Eukaryota</taxon>
        <taxon>Metazoa</taxon>
        <taxon>Ecdysozoa</taxon>
        <taxon>Arthropoda</taxon>
        <taxon>Hexapoda</taxon>
        <taxon>Insecta</taxon>
        <taxon>Pterygota</taxon>
        <taxon>Neoptera</taxon>
        <taxon>Paraneoptera</taxon>
        <taxon>Hemiptera</taxon>
        <taxon>Auchenorrhyncha</taxon>
        <taxon>Cercopoidea</taxon>
        <taxon>Clastopteridae</taxon>
        <taxon>Clastoptera</taxon>
    </lineage>
</organism>
<evidence type="ECO:0000256" key="7">
    <source>
        <dbReference type="SAM" id="Phobius"/>
    </source>
</evidence>
<name>A0A1B6C003_9HEMI</name>
<evidence type="ECO:0000256" key="2">
    <source>
        <dbReference type="ARBA" id="ARBA00022553"/>
    </source>
</evidence>
<dbReference type="AlphaFoldDB" id="A0A1B6C003"/>
<evidence type="ECO:0000256" key="6">
    <source>
        <dbReference type="ARBA" id="ARBA00023136"/>
    </source>
</evidence>
<gene>
    <name evidence="9" type="ORF">g.43796</name>
</gene>
<dbReference type="EMBL" id="GEDC01030455">
    <property type="protein sequence ID" value="JAS06843.1"/>
    <property type="molecule type" value="Transcribed_RNA"/>
</dbReference>
<evidence type="ECO:0000256" key="4">
    <source>
        <dbReference type="ARBA" id="ARBA00022729"/>
    </source>
</evidence>
<evidence type="ECO:0000256" key="1">
    <source>
        <dbReference type="ARBA" id="ARBA00004141"/>
    </source>
</evidence>
<keyword evidence="6 7" id="KW-0472">Membrane</keyword>
<evidence type="ECO:0000259" key="8">
    <source>
        <dbReference type="Pfam" id="PF25987"/>
    </source>
</evidence>
<proteinExistence type="predicted"/>
<keyword evidence="4" id="KW-0732">Signal</keyword>
<dbReference type="InterPro" id="IPR059081">
    <property type="entry name" value="PRRT3-4"/>
</dbReference>
<protein>
    <recommendedName>
        <fullName evidence="8">Proline-rich transmembrane protein 3/4 domain-containing protein</fullName>
    </recommendedName>
</protein>
<comment type="subcellular location">
    <subcellularLocation>
        <location evidence="1">Membrane</location>
        <topology evidence="1">Multi-pass membrane protein</topology>
    </subcellularLocation>
</comment>
<accession>A0A1B6C003</accession>